<sequence>MTGTHQSEVRRSGTPEVWGKVPPRNKNFTGREELLEKLRAGMTAGTTGQVTVVLPQVLPHALHGLGGVGKTQMAVEYAYRYGNEYDLVWWISADQRVLIRSSLAALAPHLELPSAAAVGVEDAANAALDALRRGQPYDRWLLIFDNADEPEEIRDVIPDGPGHVLITSRNHRWEDVVEAVPVDVFSRKESIAFLTKRVRRALAPEDADRLAEQLGDLPLALEQAGALQAETGMPVDEYIELLNEHTGQLLSEGKPTEYPISMTAAWNLSVSRLSERRPEAIDLLRCCAFFGPEPIPRDVFSQRVSGLSPRMSELLANPIKLSRSVGELGRFALARIDPGSRTIQVHRLIQALVRDELEPEERDEHLADVHRLLTGLQLGNPEESVNWGKYGGILGHVVPSRVQESRDVKVRDFALDLARYLYMSGDGFAHQFVNLFIDQWERDSGPDDPHVLKAYRELGNILRQLGRYNEVYELNQRTLAKMRQVGTPEDELLNLVSGIGADLRARGDFSAALEHDEDSVRRHEAAFGPDDPRTLRAKNNLALDYSLTGSFQRARELHEVAFIGLQDAQAGAATVLVHWNSLARAVRLTGDYAEASDLGEEALAYGLEYLGGEHPAYLWTAKDLSIAWRRLGELDRALEMCADVHGRYVRRYGLDHPDTLAAAMSLANVQRNNGQEQEGLELAADTVARYPRVYGTNHPYVLACTGNLALLHRTCQDPERARAVNEETLEDIERHLGRDHHYYLTVATNLASDLAELGHHEAAVERGHDTYRRLRELVGPDHPVALACAANLSADLKRLGTPEAVEEAERLREDTREKYAHRLGLEHPDAVAFLEGRHLDLDFDPPPI</sequence>
<dbReference type="Proteomes" id="UP001552427">
    <property type="component" value="Unassembled WGS sequence"/>
</dbReference>
<dbReference type="SUPFAM" id="SSF48452">
    <property type="entry name" value="TPR-like"/>
    <property type="match status" value="3"/>
</dbReference>
<dbReference type="Gene3D" id="1.25.40.10">
    <property type="entry name" value="Tetratricopeptide repeat domain"/>
    <property type="match status" value="3"/>
</dbReference>
<evidence type="ECO:0000313" key="4">
    <source>
        <dbReference type="Proteomes" id="UP001552427"/>
    </source>
</evidence>
<feature type="region of interest" description="Disordered" evidence="1">
    <location>
        <begin position="1"/>
        <end position="25"/>
    </location>
</feature>
<dbReference type="NCBIfam" id="NF040586">
    <property type="entry name" value="FxSxx_TPR"/>
    <property type="match status" value="1"/>
</dbReference>
<dbReference type="InterPro" id="IPR056681">
    <property type="entry name" value="DUF7779"/>
</dbReference>
<dbReference type="PANTHER" id="PTHR46082">
    <property type="entry name" value="ATP/GTP-BINDING PROTEIN-RELATED"/>
    <property type="match status" value="1"/>
</dbReference>
<feature type="domain" description="DUF7779" evidence="2">
    <location>
        <begin position="275"/>
        <end position="361"/>
    </location>
</feature>
<dbReference type="Pfam" id="PF25000">
    <property type="entry name" value="DUF7779"/>
    <property type="match status" value="1"/>
</dbReference>
<reference evidence="3 4" key="1">
    <citation type="submission" date="2024-06" db="EMBL/GenBank/DDBJ databases">
        <title>The Natural Products Discovery Center: Release of the First 8490 Sequenced Strains for Exploring Actinobacteria Biosynthetic Diversity.</title>
        <authorList>
            <person name="Kalkreuter E."/>
            <person name="Kautsar S.A."/>
            <person name="Yang D."/>
            <person name="Bader C.D."/>
            <person name="Teijaro C.N."/>
            <person name="Fluegel L."/>
            <person name="Davis C.M."/>
            <person name="Simpson J.R."/>
            <person name="Lauterbach L."/>
            <person name="Steele A.D."/>
            <person name="Gui C."/>
            <person name="Meng S."/>
            <person name="Li G."/>
            <person name="Viehrig K."/>
            <person name="Ye F."/>
            <person name="Su P."/>
            <person name="Kiefer A.F."/>
            <person name="Nichols A."/>
            <person name="Cepeda A.J."/>
            <person name="Yan W."/>
            <person name="Fan B."/>
            <person name="Jiang Y."/>
            <person name="Adhikari A."/>
            <person name="Zheng C.-J."/>
            <person name="Schuster L."/>
            <person name="Cowan T.M."/>
            <person name="Smanski M.J."/>
            <person name="Chevrette M.G."/>
            <person name="De Carvalho L.P.S."/>
            <person name="Shen B."/>
        </authorList>
    </citation>
    <scope>NUCLEOTIDE SEQUENCE [LARGE SCALE GENOMIC DNA]</scope>
    <source>
        <strain evidence="3 4">NPDC049574</strain>
    </source>
</reference>
<accession>A0ABV3HH95</accession>
<comment type="caution">
    <text evidence="3">The sequence shown here is derived from an EMBL/GenBank/DDBJ whole genome shotgun (WGS) entry which is preliminary data.</text>
</comment>
<dbReference type="InterPro" id="IPR053137">
    <property type="entry name" value="NLR-like"/>
</dbReference>
<evidence type="ECO:0000313" key="3">
    <source>
        <dbReference type="EMBL" id="MEV4291911.1"/>
    </source>
</evidence>
<dbReference type="InterPro" id="IPR027417">
    <property type="entry name" value="P-loop_NTPase"/>
</dbReference>
<dbReference type="SUPFAM" id="SSF52540">
    <property type="entry name" value="P-loop containing nucleoside triphosphate hydrolases"/>
    <property type="match status" value="1"/>
</dbReference>
<dbReference type="Gene3D" id="3.40.50.300">
    <property type="entry name" value="P-loop containing nucleotide triphosphate hydrolases"/>
    <property type="match status" value="1"/>
</dbReference>
<keyword evidence="4" id="KW-1185">Reference proteome</keyword>
<dbReference type="PANTHER" id="PTHR46082:SF6">
    <property type="entry name" value="AAA+ ATPASE DOMAIN-CONTAINING PROTEIN-RELATED"/>
    <property type="match status" value="1"/>
</dbReference>
<dbReference type="RefSeq" id="WP_364461204.1">
    <property type="nucleotide sequence ID" value="NZ_JBFARM010000015.1"/>
</dbReference>
<dbReference type="Pfam" id="PF13424">
    <property type="entry name" value="TPR_12"/>
    <property type="match status" value="3"/>
</dbReference>
<dbReference type="EMBL" id="JBFARM010000015">
    <property type="protein sequence ID" value="MEV4291911.1"/>
    <property type="molecule type" value="Genomic_DNA"/>
</dbReference>
<gene>
    <name evidence="3" type="primary">fxsT</name>
    <name evidence="3" type="ORF">AB0K40_40955</name>
</gene>
<evidence type="ECO:0000256" key="1">
    <source>
        <dbReference type="SAM" id="MobiDB-lite"/>
    </source>
</evidence>
<name>A0ABV3HH95_9ACTN</name>
<organism evidence="3 4">
    <name type="scientific">Nonomuraea bangladeshensis</name>
    <dbReference type="NCBI Taxonomy" id="404385"/>
    <lineage>
        <taxon>Bacteria</taxon>
        <taxon>Bacillati</taxon>
        <taxon>Actinomycetota</taxon>
        <taxon>Actinomycetes</taxon>
        <taxon>Streptosporangiales</taxon>
        <taxon>Streptosporangiaceae</taxon>
        <taxon>Nonomuraea</taxon>
    </lineage>
</organism>
<dbReference type="InterPro" id="IPR011990">
    <property type="entry name" value="TPR-like_helical_dom_sf"/>
</dbReference>
<protein>
    <submittedName>
        <fullName evidence="3">FxSxx-COOH system tetratricopeptide repeat protein</fullName>
    </submittedName>
</protein>
<evidence type="ECO:0000259" key="2">
    <source>
        <dbReference type="Pfam" id="PF25000"/>
    </source>
</evidence>
<proteinExistence type="predicted"/>
<dbReference type="Pfam" id="PF13374">
    <property type="entry name" value="TPR_10"/>
    <property type="match status" value="1"/>
</dbReference>